<dbReference type="InterPro" id="IPR003604">
    <property type="entry name" value="Matrin/U1-like-C_Znf_C2H2"/>
</dbReference>
<dbReference type="InterPro" id="IPR040025">
    <property type="entry name" value="Znf622/Rei1/Reh1"/>
</dbReference>
<protein>
    <submittedName>
        <fullName evidence="11">Zinc finger protein</fullName>
    </submittedName>
</protein>
<dbReference type="Gene3D" id="3.30.160.60">
    <property type="entry name" value="Classic Zinc Finger"/>
    <property type="match status" value="1"/>
</dbReference>
<feature type="region of interest" description="Disordered" evidence="9">
    <location>
        <begin position="304"/>
        <end position="344"/>
    </location>
</feature>
<keyword evidence="4" id="KW-0479">Metal-binding</keyword>
<accession>A0A1S8BGN3</accession>
<feature type="compositionally biased region" description="Basic and acidic residues" evidence="9">
    <location>
        <begin position="140"/>
        <end position="160"/>
    </location>
</feature>
<sequence length="634" mass="70951">MATQASHPFTCNTCQVAFRASELQRAHMQTDWHRYNLKRRVASLPPLSSEIFAEKVLANKASAAATAARAQFEKACDACQKSYFSENAYNNHLGSQKHKQNVQAKLKAARSGAKEDDATSVMSSTFSLGEPIETASTGAADKEAEAEFSRVVDGMEKTTLEDGDPISRRPTRPHHSEANSEQGDVQSRASTTAESAKGEVPDQILDCLFCNYRSPSRDLNIAHMQRFHSLFIPEPEYLVDLDGLLKHLWRKIHEYYQCLYCNKLVYTAAGIQTHMRDTGHCKIAYDSEDEMLELGEFYDFTRTYSDDGEGSETEGEGDGQDDGWETDSSVSDVPTDEITSVPIDDRSELYAKLGQHKHHSHTDPRPHKAADGFHAHTHTAPRAVYRDEYELHLPTGRTAGHRSLRTYFRQNLRNYPSATERAEQLAIEEAQALRRGGSDDEDDGGVELDASQRGRGEDRGRGRQLITRANGGSGMIGVSDIKKREVRVAEKREAKRAQRDQAKVEWQKNKKGNNQKHFRVSLSANNVEGHENANANIQPGPSSPVIARGSISTFLWRLSSSRSAWTIFILHIIASGELPLFLCIREGPGVFRTLGKWWKMGGIACHNPLLQRKSKIEERSIPSMSSTIPHWSYH</sequence>
<gene>
    <name evidence="11" type="ORF">BK809_0003772</name>
</gene>
<feature type="domain" description="C2H2-type" evidence="10">
    <location>
        <begin position="258"/>
        <end position="280"/>
    </location>
</feature>
<dbReference type="Pfam" id="PF12874">
    <property type="entry name" value="zf-met"/>
    <property type="match status" value="1"/>
</dbReference>
<dbReference type="SMART" id="SM00451">
    <property type="entry name" value="ZnF_U1"/>
    <property type="match status" value="2"/>
</dbReference>
<dbReference type="InterPro" id="IPR036236">
    <property type="entry name" value="Znf_C2H2_sf"/>
</dbReference>
<dbReference type="EMBL" id="MSZU01000080">
    <property type="protein sequence ID" value="OMP86601.1"/>
    <property type="molecule type" value="Genomic_DNA"/>
</dbReference>
<evidence type="ECO:0000256" key="3">
    <source>
        <dbReference type="ARBA" id="ARBA00022517"/>
    </source>
</evidence>
<feature type="region of interest" description="Disordered" evidence="9">
    <location>
        <begin position="108"/>
        <end position="197"/>
    </location>
</feature>
<dbReference type="OrthoDB" id="19329at2759"/>
<dbReference type="SMART" id="SM00355">
    <property type="entry name" value="ZnF_C2H2"/>
    <property type="match status" value="4"/>
</dbReference>
<feature type="domain" description="C2H2-type" evidence="10">
    <location>
        <begin position="76"/>
        <end position="98"/>
    </location>
</feature>
<dbReference type="GO" id="GO:0042273">
    <property type="term" value="P:ribosomal large subunit biogenesis"/>
    <property type="evidence" value="ECO:0007669"/>
    <property type="project" value="UniProtKB-ARBA"/>
</dbReference>
<dbReference type="GO" id="GO:0003676">
    <property type="term" value="F:nucleic acid binding"/>
    <property type="evidence" value="ECO:0007669"/>
    <property type="project" value="InterPro"/>
</dbReference>
<evidence type="ECO:0000256" key="9">
    <source>
        <dbReference type="SAM" id="MobiDB-lite"/>
    </source>
</evidence>
<dbReference type="PROSITE" id="PS00028">
    <property type="entry name" value="ZINC_FINGER_C2H2_1"/>
    <property type="match status" value="3"/>
</dbReference>
<keyword evidence="7" id="KW-0862">Zinc</keyword>
<evidence type="ECO:0000313" key="12">
    <source>
        <dbReference type="Proteomes" id="UP000190776"/>
    </source>
</evidence>
<keyword evidence="3" id="KW-0690">Ribosome biogenesis</keyword>
<evidence type="ECO:0000256" key="5">
    <source>
        <dbReference type="ARBA" id="ARBA00022737"/>
    </source>
</evidence>
<dbReference type="Pfam" id="PF12756">
    <property type="entry name" value="zf-C2H2_2"/>
    <property type="match status" value="1"/>
</dbReference>
<dbReference type="InterPro" id="IPR041661">
    <property type="entry name" value="ZN622/Rei1/Reh1_Znf-C2H2"/>
</dbReference>
<evidence type="ECO:0000256" key="4">
    <source>
        <dbReference type="ARBA" id="ARBA00022723"/>
    </source>
</evidence>
<feature type="domain" description="C2H2-type" evidence="10">
    <location>
        <begin position="11"/>
        <end position="33"/>
    </location>
</feature>
<evidence type="ECO:0000313" key="11">
    <source>
        <dbReference type="EMBL" id="OMP86601.1"/>
    </source>
</evidence>
<dbReference type="GO" id="GO:0030687">
    <property type="term" value="C:preribosome, large subunit precursor"/>
    <property type="evidence" value="ECO:0007669"/>
    <property type="project" value="TreeGrafter"/>
</dbReference>
<reference evidence="11 12" key="1">
    <citation type="submission" date="2017-01" db="EMBL/GenBank/DDBJ databases">
        <title>Draft genome sequence of Diplodia seriata F98.1, a fungal species involved in grapevine trunk diseases.</title>
        <authorList>
            <person name="Robert-Siegwald G."/>
            <person name="Vallet J."/>
            <person name="Abou-Mansour E."/>
            <person name="Xu J."/>
            <person name="Rey P."/>
            <person name="Bertsch C."/>
            <person name="Rego C."/>
            <person name="Larignon P."/>
            <person name="Fontaine F."/>
            <person name="Lebrun M.-H."/>
        </authorList>
    </citation>
    <scope>NUCLEOTIDE SEQUENCE [LARGE SCALE GENOMIC DNA]</scope>
    <source>
        <strain evidence="11 12">F98.1</strain>
    </source>
</reference>
<dbReference type="GO" id="GO:0008270">
    <property type="term" value="F:zinc ion binding"/>
    <property type="evidence" value="ECO:0007669"/>
    <property type="project" value="UniProtKB-KW"/>
</dbReference>
<evidence type="ECO:0000256" key="1">
    <source>
        <dbReference type="ARBA" id="ARBA00004496"/>
    </source>
</evidence>
<feature type="compositionally biased region" description="Acidic residues" evidence="9">
    <location>
        <begin position="306"/>
        <end position="325"/>
    </location>
</feature>
<evidence type="ECO:0000256" key="6">
    <source>
        <dbReference type="ARBA" id="ARBA00022771"/>
    </source>
</evidence>
<feature type="compositionally biased region" description="Polar residues" evidence="9">
    <location>
        <begin position="179"/>
        <end position="194"/>
    </location>
</feature>
<keyword evidence="5" id="KW-0677">Repeat</keyword>
<dbReference type="Proteomes" id="UP000190776">
    <property type="component" value="Unassembled WGS sequence"/>
</dbReference>
<evidence type="ECO:0000259" key="10">
    <source>
        <dbReference type="PROSITE" id="PS00028"/>
    </source>
</evidence>
<evidence type="ECO:0000256" key="2">
    <source>
        <dbReference type="ARBA" id="ARBA00022490"/>
    </source>
</evidence>
<dbReference type="AlphaFoldDB" id="A0A1S8BGN3"/>
<name>A0A1S8BGN3_9PEZI</name>
<evidence type="ECO:0000256" key="7">
    <source>
        <dbReference type="ARBA" id="ARBA00022833"/>
    </source>
</evidence>
<proteinExistence type="inferred from homology"/>
<comment type="caution">
    <text evidence="11">The sequence shown here is derived from an EMBL/GenBank/DDBJ whole genome shotgun (WGS) entry which is preliminary data.</text>
</comment>
<dbReference type="PANTHER" id="PTHR13182:SF8">
    <property type="entry name" value="CYTOPLASMIC 60S SUBUNIT BIOGENESIS FACTOR ZNF622"/>
    <property type="match status" value="1"/>
</dbReference>
<comment type="subcellular location">
    <subcellularLocation>
        <location evidence="1">Cytoplasm</location>
    </subcellularLocation>
</comment>
<feature type="region of interest" description="Disordered" evidence="9">
    <location>
        <begin position="433"/>
        <end position="476"/>
    </location>
</feature>
<feature type="compositionally biased region" description="Basic and acidic residues" evidence="9">
    <location>
        <begin position="450"/>
        <end position="461"/>
    </location>
</feature>
<comment type="similarity">
    <text evidence="8">Belongs to the REI1 family.</text>
</comment>
<dbReference type="STRING" id="420778.A0A1S8BGN3"/>
<keyword evidence="2" id="KW-0963">Cytoplasm</keyword>
<organism evidence="11 12">
    <name type="scientific">Diplodia seriata</name>
    <dbReference type="NCBI Taxonomy" id="420778"/>
    <lineage>
        <taxon>Eukaryota</taxon>
        <taxon>Fungi</taxon>
        <taxon>Dikarya</taxon>
        <taxon>Ascomycota</taxon>
        <taxon>Pezizomycotina</taxon>
        <taxon>Dothideomycetes</taxon>
        <taxon>Dothideomycetes incertae sedis</taxon>
        <taxon>Botryosphaeriales</taxon>
        <taxon>Botryosphaeriaceae</taxon>
        <taxon>Diplodia</taxon>
    </lineage>
</organism>
<dbReference type="PANTHER" id="PTHR13182">
    <property type="entry name" value="ZINC FINGER PROTEIN 622"/>
    <property type="match status" value="1"/>
</dbReference>
<dbReference type="InterPro" id="IPR013087">
    <property type="entry name" value="Znf_C2H2_type"/>
</dbReference>
<dbReference type="GO" id="GO:0005737">
    <property type="term" value="C:cytoplasm"/>
    <property type="evidence" value="ECO:0007669"/>
    <property type="project" value="UniProtKB-SubCell"/>
</dbReference>
<keyword evidence="6" id="KW-0863">Zinc-finger</keyword>
<dbReference type="SUPFAM" id="SSF57667">
    <property type="entry name" value="beta-beta-alpha zinc fingers"/>
    <property type="match status" value="1"/>
</dbReference>
<evidence type="ECO:0000256" key="8">
    <source>
        <dbReference type="ARBA" id="ARBA00034126"/>
    </source>
</evidence>